<feature type="transmembrane region" description="Helical" evidence="1">
    <location>
        <begin position="20"/>
        <end position="42"/>
    </location>
</feature>
<feature type="transmembrane region" description="Helical" evidence="1">
    <location>
        <begin position="78"/>
        <end position="96"/>
    </location>
</feature>
<dbReference type="InterPro" id="IPR018710">
    <property type="entry name" value="DUF2232"/>
</dbReference>
<feature type="transmembrane region" description="Helical" evidence="1">
    <location>
        <begin position="103"/>
        <end position="126"/>
    </location>
</feature>
<comment type="caution">
    <text evidence="2">The sequence shown here is derived from an EMBL/GenBank/DDBJ whole genome shotgun (WGS) entry which is preliminary data.</text>
</comment>
<dbReference type="PANTHER" id="PTHR41324">
    <property type="entry name" value="MEMBRANE PROTEIN-RELATED"/>
    <property type="match status" value="1"/>
</dbReference>
<keyword evidence="1" id="KW-0472">Membrane</keyword>
<name>A0A7C4MLM5_9BACT</name>
<accession>A0A7C4MLM5</accession>
<protein>
    <submittedName>
        <fullName evidence="2">DUF2232 domain-containing protein</fullName>
    </submittedName>
</protein>
<feature type="transmembrane region" description="Helical" evidence="1">
    <location>
        <begin position="280"/>
        <end position="305"/>
    </location>
</feature>
<keyword evidence="1" id="KW-1133">Transmembrane helix</keyword>
<feature type="transmembrane region" description="Helical" evidence="1">
    <location>
        <begin position="54"/>
        <end position="72"/>
    </location>
</feature>
<dbReference type="EMBL" id="DSUH01000035">
    <property type="protein sequence ID" value="HGU31521.1"/>
    <property type="molecule type" value="Genomic_DNA"/>
</dbReference>
<evidence type="ECO:0000313" key="2">
    <source>
        <dbReference type="EMBL" id="HGU31521.1"/>
    </source>
</evidence>
<keyword evidence="1" id="KW-0812">Transmembrane</keyword>
<sequence length="316" mass="35254">MPQLNLARLKPFGWCVLPSLLLAEAAHIIPLFGFFMAAMVPFPSLLFRLKHGPIDGRWATAITCVFIFVFFSESGTDRIVFTAMAVLGLLLGESLHRGLLPDVAIAASAGMVWGGVWLIVSLTSLLSGSSFFQHVEAVLHQSLELTIALYEEMKISADTVATLRTSMDRIAFVLARLMPGFSAMSLLFVAWAQLLMLQPAGHRLKMILPESPRLNRWRAPEKLVWGLIGCGAMLLMPHVTLRLVATNVLLPILVVYFFQGIGIVSFFLENKTAPRWIRILIYITVFFQQVAMILVILLGIFDLWIDFRKLASQRDA</sequence>
<reference evidence="2" key="1">
    <citation type="journal article" date="2020" name="mSystems">
        <title>Genome- and Community-Level Interaction Insights into Carbon Utilization and Element Cycling Functions of Hydrothermarchaeota in Hydrothermal Sediment.</title>
        <authorList>
            <person name="Zhou Z."/>
            <person name="Liu Y."/>
            <person name="Xu W."/>
            <person name="Pan J."/>
            <person name="Luo Z.H."/>
            <person name="Li M."/>
        </authorList>
    </citation>
    <scope>NUCLEOTIDE SEQUENCE [LARGE SCALE GENOMIC DNA]</scope>
    <source>
        <strain evidence="2">SpSt-477</strain>
    </source>
</reference>
<gene>
    <name evidence="2" type="ORF">ENS29_01535</name>
</gene>
<organism evidence="2">
    <name type="scientific">Desulfatirhabdium butyrativorans</name>
    <dbReference type="NCBI Taxonomy" id="340467"/>
    <lineage>
        <taxon>Bacteria</taxon>
        <taxon>Pseudomonadati</taxon>
        <taxon>Thermodesulfobacteriota</taxon>
        <taxon>Desulfobacteria</taxon>
        <taxon>Desulfobacterales</taxon>
        <taxon>Desulfatirhabdiaceae</taxon>
        <taxon>Desulfatirhabdium</taxon>
    </lineage>
</organism>
<evidence type="ECO:0000256" key="1">
    <source>
        <dbReference type="SAM" id="Phobius"/>
    </source>
</evidence>
<dbReference type="PANTHER" id="PTHR41324:SF1">
    <property type="entry name" value="DUF2232 DOMAIN-CONTAINING PROTEIN"/>
    <property type="match status" value="1"/>
</dbReference>
<proteinExistence type="predicted"/>
<feature type="transmembrane region" description="Helical" evidence="1">
    <location>
        <begin position="177"/>
        <end position="197"/>
    </location>
</feature>
<dbReference type="AlphaFoldDB" id="A0A7C4MLM5"/>
<feature type="transmembrane region" description="Helical" evidence="1">
    <location>
        <begin position="249"/>
        <end position="268"/>
    </location>
</feature>
<dbReference type="Pfam" id="PF09991">
    <property type="entry name" value="DUF2232"/>
    <property type="match status" value="1"/>
</dbReference>